<dbReference type="Pfam" id="PF00583">
    <property type="entry name" value="Acetyltransf_1"/>
    <property type="match status" value="1"/>
</dbReference>
<name>A0A5J5EVD1_9PEZI</name>
<gene>
    <name evidence="4" type="ORF">FN846DRAFT_952185</name>
</gene>
<comment type="caution">
    <text evidence="4">The sequence shown here is derived from an EMBL/GenBank/DDBJ whole genome shotgun (WGS) entry which is preliminary data.</text>
</comment>
<evidence type="ECO:0000313" key="5">
    <source>
        <dbReference type="Proteomes" id="UP000326924"/>
    </source>
</evidence>
<keyword evidence="2" id="KW-1133">Transmembrane helix</keyword>
<keyword evidence="2" id="KW-0812">Transmembrane</keyword>
<dbReference type="InterPro" id="IPR000182">
    <property type="entry name" value="GNAT_dom"/>
</dbReference>
<dbReference type="InterPro" id="IPR050769">
    <property type="entry name" value="NAT_camello-type"/>
</dbReference>
<feature type="domain" description="N-acetyltransferase" evidence="3">
    <location>
        <begin position="82"/>
        <end position="221"/>
    </location>
</feature>
<accession>A0A5J5EVD1</accession>
<dbReference type="CDD" id="cd04301">
    <property type="entry name" value="NAT_SF"/>
    <property type="match status" value="1"/>
</dbReference>
<evidence type="ECO:0000256" key="2">
    <source>
        <dbReference type="SAM" id="Phobius"/>
    </source>
</evidence>
<dbReference type="GO" id="GO:0008080">
    <property type="term" value="F:N-acetyltransferase activity"/>
    <property type="evidence" value="ECO:0007669"/>
    <property type="project" value="InterPro"/>
</dbReference>
<protein>
    <recommendedName>
        <fullName evidence="3">N-acetyltransferase domain-containing protein</fullName>
    </recommendedName>
</protein>
<dbReference type="SUPFAM" id="SSF55729">
    <property type="entry name" value="Acyl-CoA N-acyltransferases (Nat)"/>
    <property type="match status" value="1"/>
</dbReference>
<keyword evidence="5" id="KW-1185">Reference proteome</keyword>
<dbReference type="Gene3D" id="3.40.630.30">
    <property type="match status" value="1"/>
</dbReference>
<feature type="transmembrane region" description="Helical" evidence="2">
    <location>
        <begin position="64"/>
        <end position="85"/>
    </location>
</feature>
<dbReference type="Proteomes" id="UP000326924">
    <property type="component" value="Unassembled WGS sequence"/>
</dbReference>
<dbReference type="InterPro" id="IPR016181">
    <property type="entry name" value="Acyl_CoA_acyltransferase"/>
</dbReference>
<dbReference type="PANTHER" id="PTHR13947">
    <property type="entry name" value="GNAT FAMILY N-ACETYLTRANSFERASE"/>
    <property type="match status" value="1"/>
</dbReference>
<evidence type="ECO:0000259" key="3">
    <source>
        <dbReference type="PROSITE" id="PS51186"/>
    </source>
</evidence>
<sequence length="221" mass="24301">MAELPTLSLGPATTRAERTSALHLIASSIAQQRQTVNFRILTHPYFLAPVVLLLSVVAKLNYRASVPGSLATVLILLAGVGIAVMSATQRYTSGYLDEAERIGCEDGLTRYLEAPGTDVVVAKWGGKVIGAVVVRGEDVWAWTVQLRYRGKGLGRDLLEKAVDRVRQRGGEEAVKRVKFAEDHANSYRISNAPEVFNKPFDWNEARARRVLEEVVAGKKEE</sequence>
<proteinExistence type="predicted"/>
<dbReference type="EMBL" id="VXIS01000105">
    <property type="protein sequence ID" value="KAA8904664.1"/>
    <property type="molecule type" value="Genomic_DNA"/>
</dbReference>
<organism evidence="4 5">
    <name type="scientific">Sphaerosporella brunnea</name>
    <dbReference type="NCBI Taxonomy" id="1250544"/>
    <lineage>
        <taxon>Eukaryota</taxon>
        <taxon>Fungi</taxon>
        <taxon>Dikarya</taxon>
        <taxon>Ascomycota</taxon>
        <taxon>Pezizomycotina</taxon>
        <taxon>Pezizomycetes</taxon>
        <taxon>Pezizales</taxon>
        <taxon>Pyronemataceae</taxon>
        <taxon>Sphaerosporella</taxon>
    </lineage>
</organism>
<keyword evidence="1" id="KW-0808">Transferase</keyword>
<keyword evidence="2" id="KW-0472">Membrane</keyword>
<feature type="transmembrane region" description="Helical" evidence="2">
    <location>
        <begin position="40"/>
        <end position="58"/>
    </location>
</feature>
<dbReference type="OrthoDB" id="5343688at2759"/>
<reference evidence="4 5" key="1">
    <citation type="submission" date="2019-09" db="EMBL/GenBank/DDBJ databases">
        <title>Draft genome of the ectomycorrhizal ascomycete Sphaerosporella brunnea.</title>
        <authorList>
            <consortium name="DOE Joint Genome Institute"/>
            <person name="Benucci G.M."/>
            <person name="Marozzi G."/>
            <person name="Antonielli L."/>
            <person name="Sanchez S."/>
            <person name="Marco P."/>
            <person name="Wang X."/>
            <person name="Falini L.B."/>
            <person name="Barry K."/>
            <person name="Haridas S."/>
            <person name="Lipzen A."/>
            <person name="Labutti K."/>
            <person name="Grigoriev I.V."/>
            <person name="Murat C."/>
            <person name="Martin F."/>
            <person name="Albertini E."/>
            <person name="Donnini D."/>
            <person name="Bonito G."/>
        </authorList>
    </citation>
    <scope>NUCLEOTIDE SEQUENCE [LARGE SCALE GENOMIC DNA]</scope>
    <source>
        <strain evidence="4 5">Sb_GMNB300</strain>
    </source>
</reference>
<dbReference type="PANTHER" id="PTHR13947:SF50">
    <property type="entry name" value="ACETYLTRANSFERASE, GNAT FAMILY FAMILY"/>
    <property type="match status" value="1"/>
</dbReference>
<dbReference type="InParanoid" id="A0A5J5EVD1"/>
<evidence type="ECO:0000313" key="4">
    <source>
        <dbReference type="EMBL" id="KAA8904664.1"/>
    </source>
</evidence>
<dbReference type="AlphaFoldDB" id="A0A5J5EVD1"/>
<dbReference type="PROSITE" id="PS51186">
    <property type="entry name" value="GNAT"/>
    <property type="match status" value="1"/>
</dbReference>
<evidence type="ECO:0000256" key="1">
    <source>
        <dbReference type="ARBA" id="ARBA00022679"/>
    </source>
</evidence>